<evidence type="ECO:0000313" key="2">
    <source>
        <dbReference type="Proteomes" id="UP001321473"/>
    </source>
</evidence>
<evidence type="ECO:0000313" key="1">
    <source>
        <dbReference type="EMBL" id="KAK8761946.1"/>
    </source>
</evidence>
<proteinExistence type="predicted"/>
<organism evidence="1 2">
    <name type="scientific">Amblyomma americanum</name>
    <name type="common">Lone star tick</name>
    <dbReference type="NCBI Taxonomy" id="6943"/>
    <lineage>
        <taxon>Eukaryota</taxon>
        <taxon>Metazoa</taxon>
        <taxon>Ecdysozoa</taxon>
        <taxon>Arthropoda</taxon>
        <taxon>Chelicerata</taxon>
        <taxon>Arachnida</taxon>
        <taxon>Acari</taxon>
        <taxon>Parasitiformes</taxon>
        <taxon>Ixodida</taxon>
        <taxon>Ixodoidea</taxon>
        <taxon>Ixodidae</taxon>
        <taxon>Amblyomminae</taxon>
        <taxon>Amblyomma</taxon>
    </lineage>
</organism>
<feature type="non-terminal residue" evidence="1">
    <location>
        <position position="50"/>
    </location>
</feature>
<accession>A0AAQ4DHK6</accession>
<dbReference type="Proteomes" id="UP001321473">
    <property type="component" value="Unassembled WGS sequence"/>
</dbReference>
<protein>
    <submittedName>
        <fullName evidence="1">Uncharacterized protein</fullName>
    </submittedName>
</protein>
<sequence>MALPPYAVFLVPKWRLFLIASVLPLLHRDFNPTRLSYDTRKLYEEYDYVI</sequence>
<reference evidence="1 2" key="1">
    <citation type="journal article" date="2023" name="Arcadia Sci">
        <title>De novo assembly of a long-read Amblyomma americanum tick genome.</title>
        <authorList>
            <person name="Chou S."/>
            <person name="Poskanzer K.E."/>
            <person name="Rollins M."/>
            <person name="Thuy-Boun P.S."/>
        </authorList>
    </citation>
    <scope>NUCLEOTIDE SEQUENCE [LARGE SCALE GENOMIC DNA]</scope>
    <source>
        <strain evidence="1">F_SG_1</strain>
        <tissue evidence="1">Salivary glands</tissue>
    </source>
</reference>
<gene>
    <name evidence="1" type="ORF">V5799_026787</name>
</gene>
<name>A0AAQ4DHK6_AMBAM</name>
<comment type="caution">
    <text evidence="1">The sequence shown here is derived from an EMBL/GenBank/DDBJ whole genome shotgun (WGS) entry which is preliminary data.</text>
</comment>
<dbReference type="AlphaFoldDB" id="A0AAQ4DHK6"/>
<dbReference type="EMBL" id="JARKHS020030624">
    <property type="protein sequence ID" value="KAK8761946.1"/>
    <property type="molecule type" value="Genomic_DNA"/>
</dbReference>
<keyword evidence="2" id="KW-1185">Reference proteome</keyword>